<reference evidence="14" key="1">
    <citation type="submission" date="2019-06" db="EMBL/GenBank/DDBJ databases">
        <title>Mycoplasma neophronis type strain whole genome sequence.</title>
        <authorList>
            <person name="Spergser J."/>
        </authorList>
    </citation>
    <scope>NUCLEOTIDE SEQUENCE [LARGE SCALE GENOMIC DNA]</scope>
    <source>
        <strain evidence="14">DSM 24097</strain>
    </source>
</reference>
<evidence type="ECO:0000313" key="15">
    <source>
        <dbReference type="Proteomes" id="UP000316851"/>
    </source>
</evidence>
<feature type="domain" description="Tetrahydrofolate dehydrogenase/cyclohydrolase catalytic" evidence="12">
    <location>
        <begin position="5"/>
        <end position="118"/>
    </location>
</feature>
<evidence type="ECO:0000256" key="7">
    <source>
        <dbReference type="ARBA" id="ARBA00023002"/>
    </source>
</evidence>
<keyword evidence="7 11" id="KW-0560">Oxidoreductase</keyword>
<evidence type="ECO:0000256" key="8">
    <source>
        <dbReference type="ARBA" id="ARBA00023102"/>
    </source>
</evidence>
<evidence type="ECO:0000256" key="6">
    <source>
        <dbReference type="ARBA" id="ARBA00022857"/>
    </source>
</evidence>
<keyword evidence="9 11" id="KW-0486">Methionine biosynthesis</keyword>
<accession>A0ABY2Z0B0</accession>
<sequence>MFKLLDGKQYSQELKNLIKEEIQKAPVESLPILGILQVGDLEESNIYIRHKLNTAKDLGFNTKLIKLPENSDFETIKEAIGILGDTTDGFIIQLPMQTNQIENPQTLLELIPKDKDIDGLSLANLNGDYRAYDCFLPATPLGIILLLQHYNINLYNQKIGVVGQSQIVGLPLANYLEQNGNLVTRYIKSTPKDTLIKNDIVIVATGARNCILPEQVKNNVVLVDVGIHRIDGKIYGDIDFNLMKEKASYITPVPGGVGPMTIISLIMNLIKAKALKDENIWKIFPKVKEILLK</sequence>
<dbReference type="EC" id="3.5.4.9" evidence="11"/>
<name>A0ABY2Z0B0_9BACT</name>
<evidence type="ECO:0000256" key="4">
    <source>
        <dbReference type="ARBA" id="ARBA00022755"/>
    </source>
</evidence>
<dbReference type="EC" id="1.5.1.5" evidence="11"/>
<evidence type="ECO:0000256" key="10">
    <source>
        <dbReference type="ARBA" id="ARBA00023268"/>
    </source>
</evidence>
<comment type="caution">
    <text evidence="14">The sequence shown here is derived from an EMBL/GenBank/DDBJ whole genome shotgun (WGS) entry which is preliminary data.</text>
</comment>
<evidence type="ECO:0000259" key="12">
    <source>
        <dbReference type="Pfam" id="PF00763"/>
    </source>
</evidence>
<evidence type="ECO:0000313" key="14">
    <source>
        <dbReference type="EMBL" id="TPR54079.1"/>
    </source>
</evidence>
<evidence type="ECO:0000256" key="1">
    <source>
        <dbReference type="ARBA" id="ARBA00004777"/>
    </source>
</evidence>
<keyword evidence="5 11" id="KW-0378">Hydrolase</keyword>
<protein>
    <recommendedName>
        <fullName evidence="11">Bifunctional protein FolD</fullName>
    </recommendedName>
    <domain>
        <recommendedName>
            <fullName evidence="11">Methylenetetrahydrofolate dehydrogenase</fullName>
            <ecNumber evidence="11">1.5.1.5</ecNumber>
        </recommendedName>
    </domain>
    <domain>
        <recommendedName>
            <fullName evidence="11">Methenyltetrahydrofolate cyclohydrolase</fullName>
            <ecNumber evidence="11">3.5.4.9</ecNumber>
        </recommendedName>
    </domain>
</protein>
<evidence type="ECO:0000256" key="9">
    <source>
        <dbReference type="ARBA" id="ARBA00023167"/>
    </source>
</evidence>
<dbReference type="PRINTS" id="PR00085">
    <property type="entry name" value="THFDHDRGNASE"/>
</dbReference>
<dbReference type="EMBL" id="VHHP01000003">
    <property type="protein sequence ID" value="TPR54079.1"/>
    <property type="molecule type" value="Genomic_DNA"/>
</dbReference>
<dbReference type="Pfam" id="PF02882">
    <property type="entry name" value="THF_DHG_CYH_C"/>
    <property type="match status" value="1"/>
</dbReference>
<keyword evidence="6 11" id="KW-0521">NADP</keyword>
<dbReference type="PANTHER" id="PTHR48099:SF5">
    <property type="entry name" value="C-1-TETRAHYDROFOLATE SYNTHASE, CYTOPLASMIC"/>
    <property type="match status" value="1"/>
</dbReference>
<dbReference type="InterPro" id="IPR020631">
    <property type="entry name" value="THF_DH/CycHdrlase_NAD-bd_dom"/>
</dbReference>
<comment type="catalytic activity">
    <reaction evidence="11">
        <text>(6R)-5,10-methylene-5,6,7,8-tetrahydrofolate + NADP(+) = (6R)-5,10-methenyltetrahydrofolate + NADPH</text>
        <dbReference type="Rhea" id="RHEA:22812"/>
        <dbReference type="ChEBI" id="CHEBI:15636"/>
        <dbReference type="ChEBI" id="CHEBI:57455"/>
        <dbReference type="ChEBI" id="CHEBI:57783"/>
        <dbReference type="ChEBI" id="CHEBI:58349"/>
        <dbReference type="EC" id="1.5.1.5"/>
    </reaction>
</comment>
<comment type="subunit">
    <text evidence="11">Homodimer.</text>
</comment>
<dbReference type="Gene3D" id="3.40.50.720">
    <property type="entry name" value="NAD(P)-binding Rossmann-like Domain"/>
    <property type="match status" value="1"/>
</dbReference>
<comment type="similarity">
    <text evidence="11">Belongs to the tetrahydrofolate dehydrogenase/cyclohydrolase family.</text>
</comment>
<proteinExistence type="inferred from homology"/>
<keyword evidence="4 11" id="KW-0658">Purine biosynthesis</keyword>
<dbReference type="InterPro" id="IPR036291">
    <property type="entry name" value="NAD(P)-bd_dom_sf"/>
</dbReference>
<keyword evidence="3 11" id="KW-0028">Amino-acid biosynthesis</keyword>
<evidence type="ECO:0000259" key="13">
    <source>
        <dbReference type="Pfam" id="PF02882"/>
    </source>
</evidence>
<dbReference type="Proteomes" id="UP000316851">
    <property type="component" value="Unassembled WGS sequence"/>
</dbReference>
<dbReference type="InterPro" id="IPR020867">
    <property type="entry name" value="THF_DH/CycHdrlase_CS"/>
</dbReference>
<feature type="binding site" evidence="11">
    <location>
        <position position="227"/>
    </location>
    <ligand>
        <name>NADP(+)</name>
        <dbReference type="ChEBI" id="CHEBI:58349"/>
    </ligand>
</feature>
<dbReference type="SUPFAM" id="SSF51735">
    <property type="entry name" value="NAD(P)-binding Rossmann-fold domains"/>
    <property type="match status" value="1"/>
</dbReference>
<comment type="catalytic activity">
    <reaction evidence="11">
        <text>(6R)-5,10-methenyltetrahydrofolate + H2O = (6R)-10-formyltetrahydrofolate + H(+)</text>
        <dbReference type="Rhea" id="RHEA:23700"/>
        <dbReference type="ChEBI" id="CHEBI:15377"/>
        <dbReference type="ChEBI" id="CHEBI:15378"/>
        <dbReference type="ChEBI" id="CHEBI:57455"/>
        <dbReference type="ChEBI" id="CHEBI:195366"/>
        <dbReference type="EC" id="3.5.4.9"/>
    </reaction>
</comment>
<evidence type="ECO:0000256" key="3">
    <source>
        <dbReference type="ARBA" id="ARBA00022605"/>
    </source>
</evidence>
<dbReference type="SUPFAM" id="SSF53223">
    <property type="entry name" value="Aminoacid dehydrogenase-like, N-terminal domain"/>
    <property type="match status" value="1"/>
</dbReference>
<comment type="function">
    <text evidence="11">Catalyzes the oxidation of 5,10-methylenetetrahydrofolate to 5,10-methenyltetrahydrofolate and then the hydrolysis of 5,10-methenyltetrahydrofolate to 10-formyltetrahydrofolate.</text>
</comment>
<dbReference type="HAMAP" id="MF_01576">
    <property type="entry name" value="THF_DHG_CYH"/>
    <property type="match status" value="1"/>
</dbReference>
<keyword evidence="2 11" id="KW-0554">One-carbon metabolism</keyword>
<evidence type="ECO:0000256" key="11">
    <source>
        <dbReference type="HAMAP-Rule" id="MF_01576"/>
    </source>
</evidence>
<dbReference type="InterPro" id="IPR000672">
    <property type="entry name" value="THF_DH/CycHdrlase"/>
</dbReference>
<keyword evidence="10 11" id="KW-0511">Multifunctional enzyme</keyword>
<feature type="binding site" evidence="11">
    <location>
        <begin position="163"/>
        <end position="165"/>
    </location>
    <ligand>
        <name>NADP(+)</name>
        <dbReference type="ChEBI" id="CHEBI:58349"/>
    </ligand>
</feature>
<dbReference type="CDD" id="cd01080">
    <property type="entry name" value="NAD_bind_m-THF_DH_Cyclohyd"/>
    <property type="match status" value="1"/>
</dbReference>
<comment type="caution">
    <text evidence="11">Lacks conserved residue(s) required for the propagation of feature annotation.</text>
</comment>
<dbReference type="RefSeq" id="WP_140914768.1">
    <property type="nucleotide sequence ID" value="NZ_VHHP01000003.1"/>
</dbReference>
<gene>
    <name evidence="11" type="primary">folD</name>
    <name evidence="14" type="ORF">FJR74_01395</name>
</gene>
<dbReference type="InterPro" id="IPR046346">
    <property type="entry name" value="Aminoacid_DH-like_N_sf"/>
</dbReference>
<dbReference type="Pfam" id="PF00763">
    <property type="entry name" value="THF_DHG_CYH"/>
    <property type="match status" value="1"/>
</dbReference>
<dbReference type="InterPro" id="IPR020630">
    <property type="entry name" value="THF_DH/CycHdrlase_cat_dom"/>
</dbReference>
<keyword evidence="8 11" id="KW-0368">Histidine biosynthesis</keyword>
<evidence type="ECO:0000256" key="2">
    <source>
        <dbReference type="ARBA" id="ARBA00022563"/>
    </source>
</evidence>
<evidence type="ECO:0000256" key="5">
    <source>
        <dbReference type="ARBA" id="ARBA00022801"/>
    </source>
</evidence>
<dbReference type="PROSITE" id="PS00767">
    <property type="entry name" value="THF_DHG_CYH_2"/>
    <property type="match status" value="1"/>
</dbReference>
<keyword evidence="15" id="KW-1185">Reference proteome</keyword>
<dbReference type="PANTHER" id="PTHR48099">
    <property type="entry name" value="C-1-TETRAHYDROFOLATE SYNTHASE, CYTOPLASMIC-RELATED"/>
    <property type="match status" value="1"/>
</dbReference>
<feature type="domain" description="Tetrahydrofolate dehydrogenase/cyclohydrolase NAD(P)-binding" evidence="13">
    <location>
        <begin position="137"/>
        <end position="273"/>
    </location>
</feature>
<organism evidence="14 15">
    <name type="scientific">Metamycoplasma neophronis</name>
    <dbReference type="NCBI Taxonomy" id="872983"/>
    <lineage>
        <taxon>Bacteria</taxon>
        <taxon>Bacillati</taxon>
        <taxon>Mycoplasmatota</taxon>
        <taxon>Mycoplasmoidales</taxon>
        <taxon>Metamycoplasmataceae</taxon>
        <taxon>Metamycoplasma</taxon>
    </lineage>
</organism>
<dbReference type="Gene3D" id="3.40.50.10860">
    <property type="entry name" value="Leucine Dehydrogenase, chain A, domain 1"/>
    <property type="match status" value="1"/>
</dbReference>
<comment type="pathway">
    <text evidence="1 11">One-carbon metabolism; tetrahydrofolate interconversion.</text>
</comment>